<dbReference type="Proteomes" id="UP000430120">
    <property type="component" value="Unassembled WGS sequence"/>
</dbReference>
<dbReference type="RefSeq" id="WP_170288931.1">
    <property type="nucleotide sequence ID" value="NZ_CP088081.1"/>
</dbReference>
<protein>
    <submittedName>
        <fullName evidence="1">Uncharacterized protein</fullName>
    </submittedName>
</protein>
<evidence type="ECO:0000313" key="2">
    <source>
        <dbReference type="Proteomes" id="UP000430120"/>
    </source>
</evidence>
<evidence type="ECO:0000313" key="1">
    <source>
        <dbReference type="EMBL" id="KAB0577498.1"/>
    </source>
</evidence>
<sequence>MLAMLAYGVAFGWVADWSHSRQRRLSQGWLLASLLVSFSVRWWLAPAFGSLAPWTLFRLGGWDAALWPGIGALLELAVILALTWDMVGQQAANPYSESQHQWARKVWEQELWLGRGEAAQVQEELASRGTAFLLSLRPAADVTVSTAAGTWLTLKIQGRSVPQDPQARWIDIDLRMYERSAEGKVKPARLSLLAAGLVSDAIFEALHRMPAATPERDTQATPSEEPDTPEELLPAVAALEGVRFEACLEAAKPHVRSGTRSIQADAWRLCALAHSRLAQWAAAGHDFERLFALEPSSHNALQIATTAVMAQDLTRGTHWFERAVEMNTSAQDMPPAKMRTAYLSSLSQAGHYDACQEHLEWLAQGYSAMGITDSTFVWMRGFPFFSEFLSKSAELLLHVMPAEQLQQWYEAKLAEVDEAGRAALVAHCACLAKSSGA</sequence>
<gene>
    <name evidence="1" type="ORF">F7Q92_16380</name>
</gene>
<name>A0A643FB82_IDEDE</name>
<reference evidence="1 2" key="1">
    <citation type="submission" date="2019-09" db="EMBL/GenBank/DDBJ databases">
        <title>Draft genome sequences of 48 bacterial type strains from the CCUG.</title>
        <authorList>
            <person name="Tunovic T."/>
            <person name="Pineiro-Iglesias B."/>
            <person name="Unosson C."/>
            <person name="Inganas E."/>
            <person name="Ohlen M."/>
            <person name="Cardew S."/>
            <person name="Jensie-Markopoulos S."/>
            <person name="Salva-Serra F."/>
            <person name="Jaen-Luchoro D."/>
            <person name="Karlsson R."/>
            <person name="Svensson-Stadler L."/>
            <person name="Chun J."/>
            <person name="Moore E."/>
        </authorList>
    </citation>
    <scope>NUCLEOTIDE SEQUENCE [LARGE SCALE GENOMIC DNA]</scope>
    <source>
        <strain evidence="1 2">CCUG 30977</strain>
    </source>
</reference>
<dbReference type="InterPro" id="IPR011990">
    <property type="entry name" value="TPR-like_helical_dom_sf"/>
</dbReference>
<dbReference type="AlphaFoldDB" id="A0A643FB82"/>
<dbReference type="EMBL" id="VZPB01000046">
    <property type="protein sequence ID" value="KAB0577498.1"/>
    <property type="molecule type" value="Genomic_DNA"/>
</dbReference>
<proteinExistence type="predicted"/>
<dbReference type="Gene3D" id="1.25.40.10">
    <property type="entry name" value="Tetratricopeptide repeat domain"/>
    <property type="match status" value="1"/>
</dbReference>
<accession>A0A643FB82</accession>
<organism evidence="1 2">
    <name type="scientific">Ideonella dechloratans</name>
    <dbReference type="NCBI Taxonomy" id="36863"/>
    <lineage>
        <taxon>Bacteria</taxon>
        <taxon>Pseudomonadati</taxon>
        <taxon>Pseudomonadota</taxon>
        <taxon>Betaproteobacteria</taxon>
        <taxon>Burkholderiales</taxon>
        <taxon>Sphaerotilaceae</taxon>
        <taxon>Ideonella</taxon>
    </lineage>
</organism>
<comment type="caution">
    <text evidence="1">The sequence shown here is derived from an EMBL/GenBank/DDBJ whole genome shotgun (WGS) entry which is preliminary data.</text>
</comment>
<keyword evidence="2" id="KW-1185">Reference proteome</keyword>